<dbReference type="EMBL" id="BX284602">
    <property type="protein sequence ID" value="CAB05580.2"/>
    <property type="molecule type" value="Genomic_DNA"/>
</dbReference>
<dbReference type="CTD" id="175148"/>
<dbReference type="InParanoid" id="G5EDL4"/>
<dbReference type="Bgee" id="WBGene00011044">
    <property type="expression patterns" value="Expressed in germ line (C elegans) and 4 other cell types or tissues"/>
</dbReference>
<dbReference type="STRING" id="6239.R05H10.3a.1"/>
<dbReference type="ExpressionAtlas" id="G5EDL4">
    <property type="expression patterns" value="baseline and differential"/>
</dbReference>
<sequence length="591" mass="68015">MDLLLERLVSICSVYDELPHSFDDTLIDKLVDSIQFEETSLTVVRNFVRSIDFESKCIPIQMVIRLLDEAMTKHKLHDDDLVLEFIQGSEALLPQSRPLKLLDDLFKLYVNPDVFAIRKPEAWLSVIRWAINEIDQEHTSVFLRRRYSDFICQVPSTEARRLLIISGAVEIFARRSRASPSSCIADAATQILSRYAMDLAAEECITYVESLRNSPRQGERSLKLLVKLKEIHSNLTIPLTPGSWSNESNRVDVISLLLALNPNPCDGIEAYRDNDHLIENVDQLIDMLLYSPAVKIYHKTKILHRMNERHFKTFFEQLIVDVKIESKITIGEVTGLLSSLAPRASHQQMAQLFESLGGRVLESRSLLQELFRIYGPDVFEFPEFSDFKNRLRTLLTNMIRTSMLESAWEQTDTALEIAYIFPCFLPENEDIQALSQNNRNSPYVMCSVLKLMRDHYGGIPEDLIRHFLLESADPAPKLICMKYLSNPDFFDSLSAEELEKYLDAGLSDDGMEMRQEAIKLAEKALGKAQLKDRVIDVITEYKNDRWLSRYVRRLLCEELAPQPENESILILRQMLSSLNVHANEDEVKDCY</sequence>
<evidence type="ECO:0000313" key="3">
    <source>
        <dbReference type="WormBase" id="R05H10.3a"/>
    </source>
</evidence>
<dbReference type="AGR" id="WB:WBGene00011044"/>
<evidence type="ECO:0000313" key="1">
    <source>
        <dbReference type="EMBL" id="CAB05580.2"/>
    </source>
</evidence>
<dbReference type="FunCoup" id="G5EDL4">
    <property type="interactions" value="1424"/>
</dbReference>
<dbReference type="KEGG" id="cel:CELE_R05H10.3"/>
<dbReference type="PaxDb" id="6239-R05H10.3a"/>
<proteinExistence type="evidence at protein level"/>
<keyword evidence="4" id="KW-1267">Proteomics identification</keyword>
<gene>
    <name evidence="1" type="ORF">CELE_R05H10.3</name>
    <name evidence="1 3" type="ORF">R05H10.3</name>
</gene>
<dbReference type="HOGENOM" id="CLU_479167_0_0_1"/>
<dbReference type="Proteomes" id="UP000001940">
    <property type="component" value="Chromosome II"/>
</dbReference>
<dbReference type="PeptideAtlas" id="G5EDL4"/>
<protein>
    <submittedName>
        <fullName evidence="1">Dot/Icm T4SS effector</fullName>
    </submittedName>
</protein>
<dbReference type="GeneID" id="175148"/>
<evidence type="ECO:0007829" key="4">
    <source>
        <dbReference type="PeptideAtlas" id="G5EDL4"/>
    </source>
</evidence>
<dbReference type="WormBase" id="R05H10.3a">
    <property type="protein sequence ID" value="CE25970"/>
    <property type="gene ID" value="WBGene00011044"/>
</dbReference>
<dbReference type="OrthoDB" id="10057956at2759"/>
<dbReference type="RefSeq" id="NP_001022269.1">
    <property type="nucleotide sequence ID" value="NM_001027098.3"/>
</dbReference>
<accession>G5EDL4</accession>
<dbReference type="OMA" id="PAPKLIC"/>
<dbReference type="PIR" id="T23935">
    <property type="entry name" value="T23935"/>
</dbReference>
<name>G5EDL4_CAEEL</name>
<dbReference type="PIR" id="B88372">
    <property type="entry name" value="B88372"/>
</dbReference>
<keyword evidence="2" id="KW-1185">Reference proteome</keyword>
<organism evidence="1 2">
    <name type="scientific">Caenorhabditis elegans</name>
    <dbReference type="NCBI Taxonomy" id="6239"/>
    <lineage>
        <taxon>Eukaryota</taxon>
        <taxon>Metazoa</taxon>
        <taxon>Ecdysozoa</taxon>
        <taxon>Nematoda</taxon>
        <taxon>Chromadorea</taxon>
        <taxon>Rhabditida</taxon>
        <taxon>Rhabditina</taxon>
        <taxon>Rhabditomorpha</taxon>
        <taxon>Rhabditoidea</taxon>
        <taxon>Rhabditidae</taxon>
        <taxon>Peloderinae</taxon>
        <taxon>Caenorhabditis</taxon>
    </lineage>
</organism>
<evidence type="ECO:0000313" key="2">
    <source>
        <dbReference type="Proteomes" id="UP000001940"/>
    </source>
</evidence>
<dbReference type="AlphaFoldDB" id="G5EDL4"/>
<dbReference type="eggNOG" id="ENOG502TH15">
    <property type="taxonomic scope" value="Eukaryota"/>
</dbReference>
<reference evidence="1 2" key="1">
    <citation type="journal article" date="1998" name="Science">
        <title>Genome sequence of the nematode C. elegans: a platform for investigating biology.</title>
        <authorList>
            <consortium name="The C. elegans sequencing consortium"/>
            <person name="Sulson J.E."/>
            <person name="Waterston R."/>
        </authorList>
    </citation>
    <scope>NUCLEOTIDE SEQUENCE [LARGE SCALE GENOMIC DNA]</scope>
    <source>
        <strain evidence="1 2">Bristol N2</strain>
    </source>
</reference>